<dbReference type="KEGG" id="mico:GDR74_08925"/>
<dbReference type="SMART" id="SM00912">
    <property type="entry name" value="Haemagg_act"/>
    <property type="match status" value="1"/>
</dbReference>
<dbReference type="Pfam" id="PF10908">
    <property type="entry name" value="Tlde1_dom"/>
    <property type="match status" value="1"/>
</dbReference>
<evidence type="ECO:0000313" key="3">
    <source>
        <dbReference type="EMBL" id="QFU16337.1"/>
    </source>
</evidence>
<dbReference type="InterPro" id="IPR011050">
    <property type="entry name" value="Pectin_lyase_fold/virulence"/>
</dbReference>
<dbReference type="InterPro" id="IPR008638">
    <property type="entry name" value="FhaB/CdiA-like_TPS"/>
</dbReference>
<dbReference type="InterPro" id="IPR012334">
    <property type="entry name" value="Pectin_lyas_fold"/>
</dbReference>
<sequence>MLLDFHKSACRPKRQERETGAMAKRDVAHTDVAVYSGVLSTRMRQGLWGRLGLTLACVSLATSLSAPFANAQVIKDPRAPITFQPKVRASANGTPLVDITKPSFGGISHNKFQRYDIDTRGVILNNSKLGGTSIIGGKVTANPNLVGSRPARVILNEVTSAAASTLNGPTEVFGSKADVIIANPNGVGCVGCTFINSNRVTLSTGTPLPDYRRGTVSFDVERGKVSIAGQGLSSGGKPLDAVALIGRQIEVKGPVEAKETVRLRAGGMVYNLAGDTAITKNPSQLPAITGPAIRSGAAGRIKAGTVSVISRDVDLGIQLNGKLEALSGEVAIRSSGDLSLAASYAKSDVTLTADGQVTLTGNNQALGRISVSGKRIKVGLNSELAANDAVVLEALQSLATRGVLQAGNTISLVSGGELVAEGTIAANGEVMLEGRSLRTIDLKIGGGAVSVMGLDEARIDNTTIVAGVDSVKVAGRTVELGTGTAFDALNRIVIDAKGDLINGTVLDYGNLDLSVRNTYTNAAGGQLALDHIVLSSSNTIVNAGILYGRISTLIDAGTLSNTETGVIYGKDLTLKIAGDLTNLGQIVSDQTLKIVAGGTVANDNLIQTGGALKVTAAGYRANSAAAVLAGLTADLIVSGALENSGHILGEQRLTASAASLSNRATGAMNAGLSTLSIGGDVLNEGTIGSVTDLSITTQGHLTSPGSLLSSEGNVTLTAAGKVTSGADLIAHGAVTINAAAFDGISASGRVSGANVTIGVSGAFTSKGLVNAENSLSINAGTIKVGPSVPQSDAGTLVGKTIVLTSAGDLVNDGMISATGDAALPDFRITAANVQNNGAIVADDDLSLNAVNYTAAAQGQLGGRTLTVRLGNGVFKNFGLVSGATLVDIQAGRLENGPTVANTHAGLILGETIKLGTLANAIASMNNLGSIEAANDITIYVGNLSNAGSMLAERNGTVTANQVRNDGSMVAGEALTVAAASYAATAQALLSSKVTKLGTDTRHIQIDNAGKILGANSLTVHAGSLMNRGASSVLGGASANVTAHGILTNEGNITGDNALTVTAVGTTTNSGRIIGVEGSLTLNAYGGVTNSGDILARNNLTLTAPWFSNASTSASLGADTVTATIAGALQNYGLVAGTTRLTLSASDILNGPSSGDTIGVISGGAMNLTIGSNLTNQGVLQTTNAGLTLNVPGTLSNTGKISVNGDLALTLPNGFTNAGEVVASSGISYSGPRYVGLTGSALNAFNIDLSVSDFSNAGSLEAVSQLSVTASNIINLAGASIKGYNVDLNGSALQPNTIRNWGTVYGENYLSIYSPAAGGELSNFGTLESANLIDVRALGVLVNSGKILSRGTLSVNTTNSAAGNLDFINQSSGRIQADAVSIDYVRSILNQGHIVGAASVSLYAGDIKNRGASAANYALISAPVVSLDAGRVNNDLNSEIRAEQSATINADTINQAFLTRDTRDTGLFVFGKDLNVFLYGQGYTFTGDLKVKGNLNFQTYGNIINTYVVAAEGNVTLDSWSGSIRNGTSNGSDPGTISAGGTLVLDAYTNILNYGSTILAKGNITLSALEGIINTDVVKADGSVKRALIQSVADGIKGRARTIENRGSTMSAAGGDLFLRASSIKNLTENSQQALMYAADEADISQLTLDTGTIQAGTVIIGGNVVRIGNPNIGNAPPRIPPSSINLTNGFNLAGAGFSQGEGNVYDPASVATNAGVAGKDGQNITASVVAHGQPIATSGPRVIGKVSFLYAVPFDTSADRNPSWIFASVGAGTTNLTFFADPAAERMLIQDALVQQTGRAILDPKYKNPKEQQEEFYQGTVDFLKANAGVKLGDTLSKAQRKKVTKPILWYTWKILRGKRVLVPELILPEKDLKKYAYTPGAGTVLGENVEIKGDKVTNTGTVLATASLNIFAKEFVNERKVIDGKLQTGGVVSAKDLYIETKKDITNRGGTMLAGTSLALNARGNINIETQKIVTTTTVAGGKNWSTASTTKNIGGLVSSGGTLSMSAKKKIEIIGSTVTAKDDINLVGKKGVTVAVAVDTEDFASGGKKSGFFKSSSFSSNLATETNRGSLVSSSKGNVNIRTEKGDLTVAGSHVSAQKNVNLLAGYDADGKRVKGSKASVNIESVQDTVDSSFTQKKSGVGLFFGDGGFDIYRKTSMAGTTSIGTNIASSISSKDGNVNVKAARDVNIEGSAVTAKRQILIDAKRDVNIDPGQHEAAQTFTRKVSGIGVHVSGGDGGFGIQAGYHGSSMSNGQAATRVARSILSGDEGISIHAGRDSTIVAATIASRKGQVKIDAGRDNKILAGTDTDRSYQTNKEVFAGIKLQVSQNVSGALRQIAQTPELARSGYGNPAFKAIGTMSAALNLTQGALSLSNPTISATLTVGASGSKTQSVAWSNTAVGTTIKGNALVLTAGRDVHLQGVQAKIATDIAIDAKRHVTMESAQSTAGSSSSSSSWNVGVGLGGSCSAASGCSGGIYLEGGASQAKAHDWSVTQLNTHLNAGGNVHLGSGRNTTLAGAVVKGATIDVDVKGNLTLASRQDTAHGSSSSSNIGGSLTIGLVGPSSVSVSGGGSRSTSDLAWVSEQTGLFADGTLTATVGKHTQINGAVLNSATGQLTLDTGTLGFKDLRDHDRGSSVSGQVGLGIGTQPNGAGQPGEPSGTVSGSYASYDREQTTRATIGEGTIVVRDKDKQKQDVAALNRDVDQAQVITKNEREGVSVYVSDSSVREAIKAVEFVGKSLSQISTGVFSKLGQGGNKTFQDLADAKQQGKLTDEDIVTQLSQCQSHTFNLFNIFVSPAHAAETCGVKTSDGRYIPFSPADKERCVDTYVQILGKSLEYELNGKERSELVCLDCGPGGTRVTYPAFSGQGDAINDPTRVNVPFVGAVPPGAYYLVARESGGTLGWLKDAFRSLGGNDKNNWFTLVSAETLSGRVPVGDVTRDSIRLHPGSVSEGCITLCYMADFTQLRQQLLGGQPNFAPGSDKQVFGTIIVYPAQKSTNGRD</sequence>
<proteinExistence type="predicted"/>
<organism evidence="3 4">
    <name type="scientific">Microvirga thermotolerans</name>
    <dbReference type="NCBI Taxonomy" id="2651334"/>
    <lineage>
        <taxon>Bacteria</taxon>
        <taxon>Pseudomonadati</taxon>
        <taxon>Pseudomonadota</taxon>
        <taxon>Alphaproteobacteria</taxon>
        <taxon>Hyphomicrobiales</taxon>
        <taxon>Methylobacteriaceae</taxon>
        <taxon>Microvirga</taxon>
    </lineage>
</organism>
<feature type="domain" description="Filamentous haemagglutinin FhaB/tRNA nuclease CdiA-like TPS" evidence="2">
    <location>
        <begin position="91"/>
        <end position="212"/>
    </location>
</feature>
<accession>A0A5P9JUQ8</accession>
<dbReference type="NCBIfam" id="TIGR01901">
    <property type="entry name" value="adhes_NPXG"/>
    <property type="match status" value="1"/>
</dbReference>
<reference evidence="3 4" key="1">
    <citation type="submission" date="2019-10" db="EMBL/GenBank/DDBJ databases">
        <title>Isolation, Identification of Microvirga thermotolerans HR1, a novel thermophilic bacterium and Comparative Genomics of the genus Microvirga.</title>
        <authorList>
            <person name="Li J."/>
            <person name="Zhang W."/>
            <person name="Lin M."/>
            <person name="Wang J."/>
        </authorList>
    </citation>
    <scope>NUCLEOTIDE SEQUENCE [LARGE SCALE GENOMIC DNA]</scope>
    <source>
        <strain evidence="3 4">HR1</strain>
    </source>
</reference>
<dbReference type="GO" id="GO:0003824">
    <property type="term" value="F:catalytic activity"/>
    <property type="evidence" value="ECO:0007669"/>
    <property type="project" value="UniProtKB-ARBA"/>
</dbReference>
<dbReference type="InterPro" id="IPR025157">
    <property type="entry name" value="Hemagglutinin_rpt"/>
</dbReference>
<protein>
    <submittedName>
        <fullName evidence="3">DUF2778 domain-containing protein</fullName>
    </submittedName>
</protein>
<evidence type="ECO:0000256" key="1">
    <source>
        <dbReference type="SAM" id="MobiDB-lite"/>
    </source>
</evidence>
<dbReference type="InterPro" id="IPR021225">
    <property type="entry name" value="Tlde1_dom"/>
</dbReference>
<evidence type="ECO:0000313" key="4">
    <source>
        <dbReference type="Proteomes" id="UP000325614"/>
    </source>
</evidence>
<dbReference type="Proteomes" id="UP000325614">
    <property type="component" value="Chromosome"/>
</dbReference>
<feature type="region of interest" description="Disordered" evidence="1">
    <location>
        <begin position="2644"/>
        <end position="2666"/>
    </location>
</feature>
<keyword evidence="4" id="KW-1185">Reference proteome</keyword>
<dbReference type="EMBL" id="CP045423">
    <property type="protein sequence ID" value="QFU16337.1"/>
    <property type="molecule type" value="Genomic_DNA"/>
</dbReference>
<dbReference type="Pfam" id="PF05860">
    <property type="entry name" value="TPS"/>
    <property type="match status" value="1"/>
</dbReference>
<dbReference type="SUPFAM" id="SSF51126">
    <property type="entry name" value="Pectin lyase-like"/>
    <property type="match status" value="1"/>
</dbReference>
<evidence type="ECO:0000259" key="2">
    <source>
        <dbReference type="SMART" id="SM00912"/>
    </source>
</evidence>
<dbReference type="Gene3D" id="2.160.20.10">
    <property type="entry name" value="Single-stranded right-handed beta-helix, Pectin lyase-like"/>
    <property type="match status" value="1"/>
</dbReference>
<dbReference type="Pfam" id="PF13332">
    <property type="entry name" value="Fil_haemagg_2"/>
    <property type="match status" value="3"/>
</dbReference>
<gene>
    <name evidence="3" type="ORF">GDR74_08925</name>
</gene>
<name>A0A5P9JUQ8_9HYPH</name>